<evidence type="ECO:0000313" key="2">
    <source>
        <dbReference type="Proteomes" id="UP001057375"/>
    </source>
</evidence>
<accession>A0ABQ5KCD1</accession>
<proteinExistence type="predicted"/>
<reference evidence="1" key="1">
    <citation type="submission" date="2022-03" db="EMBL/GenBank/DDBJ databases">
        <title>Draft genome sequence of Aduncisulcus paluster, a free-living microaerophilic Fornicata.</title>
        <authorList>
            <person name="Yuyama I."/>
            <person name="Kume K."/>
            <person name="Tamura T."/>
            <person name="Inagaki Y."/>
            <person name="Hashimoto T."/>
        </authorList>
    </citation>
    <scope>NUCLEOTIDE SEQUENCE</scope>
    <source>
        <strain evidence="1">NY0171</strain>
    </source>
</reference>
<name>A0ABQ5KCD1_9EUKA</name>
<feature type="non-terminal residue" evidence="1">
    <location>
        <position position="35"/>
    </location>
</feature>
<dbReference type="Gene3D" id="3.40.50.300">
    <property type="entry name" value="P-loop containing nucleotide triphosphate hydrolases"/>
    <property type="match status" value="1"/>
</dbReference>
<dbReference type="Proteomes" id="UP001057375">
    <property type="component" value="Unassembled WGS sequence"/>
</dbReference>
<gene>
    <name evidence="1" type="ORF">ADUPG1_005162</name>
</gene>
<protein>
    <submittedName>
        <fullName evidence="1">UvrD-helicase domain-containing protein</fullName>
    </submittedName>
</protein>
<sequence>MLKQVKASAGSGKTYELTGRFLSLLSGAREEDSVP</sequence>
<comment type="caution">
    <text evidence="1">The sequence shown here is derived from an EMBL/GenBank/DDBJ whole genome shotgun (WGS) entry which is preliminary data.</text>
</comment>
<organism evidence="1 2">
    <name type="scientific">Aduncisulcus paluster</name>
    <dbReference type="NCBI Taxonomy" id="2918883"/>
    <lineage>
        <taxon>Eukaryota</taxon>
        <taxon>Metamonada</taxon>
        <taxon>Carpediemonas-like organisms</taxon>
        <taxon>Aduncisulcus</taxon>
    </lineage>
</organism>
<evidence type="ECO:0000313" key="1">
    <source>
        <dbReference type="EMBL" id="GKT29119.1"/>
    </source>
</evidence>
<keyword evidence="2" id="KW-1185">Reference proteome</keyword>
<dbReference type="InterPro" id="IPR027417">
    <property type="entry name" value="P-loop_NTPase"/>
</dbReference>
<dbReference type="EMBL" id="BQXS01008155">
    <property type="protein sequence ID" value="GKT29119.1"/>
    <property type="molecule type" value="Genomic_DNA"/>
</dbReference>